<evidence type="ECO:0000256" key="1">
    <source>
        <dbReference type="SAM" id="MobiDB-lite"/>
    </source>
</evidence>
<evidence type="ECO:0000313" key="3">
    <source>
        <dbReference type="Proteomes" id="UP001583172"/>
    </source>
</evidence>
<accession>A0ABR3VGZ7</accession>
<organism evidence="2 3">
    <name type="scientific">Humicola insolens</name>
    <name type="common">Soft-rot fungus</name>
    <dbReference type="NCBI Taxonomy" id="85995"/>
    <lineage>
        <taxon>Eukaryota</taxon>
        <taxon>Fungi</taxon>
        <taxon>Dikarya</taxon>
        <taxon>Ascomycota</taxon>
        <taxon>Pezizomycotina</taxon>
        <taxon>Sordariomycetes</taxon>
        <taxon>Sordariomycetidae</taxon>
        <taxon>Sordariales</taxon>
        <taxon>Chaetomiaceae</taxon>
        <taxon>Mycothermus</taxon>
    </lineage>
</organism>
<evidence type="ECO:0000313" key="2">
    <source>
        <dbReference type="EMBL" id="KAL1841124.1"/>
    </source>
</evidence>
<feature type="region of interest" description="Disordered" evidence="1">
    <location>
        <begin position="62"/>
        <end position="86"/>
    </location>
</feature>
<comment type="caution">
    <text evidence="2">The sequence shown here is derived from an EMBL/GenBank/DDBJ whole genome shotgun (WGS) entry which is preliminary data.</text>
</comment>
<sequence length="86" mass="9660">MNAEDKRNSSPWRGDGRSEDFQSFVVRLKLVQPPCRHVPCLSVNEMFEGDGQIGQARQFAKSSTGWSEMKTVPGHWKRGPGELDAL</sequence>
<reference evidence="2 3" key="1">
    <citation type="journal article" date="2024" name="Commun. Biol.">
        <title>Comparative genomic analysis of thermophilic fungi reveals convergent evolutionary adaptations and gene losses.</title>
        <authorList>
            <person name="Steindorff A.S."/>
            <person name="Aguilar-Pontes M.V."/>
            <person name="Robinson A.J."/>
            <person name="Andreopoulos B."/>
            <person name="LaButti K."/>
            <person name="Kuo A."/>
            <person name="Mondo S."/>
            <person name="Riley R."/>
            <person name="Otillar R."/>
            <person name="Haridas S."/>
            <person name="Lipzen A."/>
            <person name="Grimwood J."/>
            <person name="Schmutz J."/>
            <person name="Clum A."/>
            <person name="Reid I.D."/>
            <person name="Moisan M.C."/>
            <person name="Butler G."/>
            <person name="Nguyen T.T.M."/>
            <person name="Dewar K."/>
            <person name="Conant G."/>
            <person name="Drula E."/>
            <person name="Henrissat B."/>
            <person name="Hansel C."/>
            <person name="Singer S."/>
            <person name="Hutchinson M.I."/>
            <person name="de Vries R.P."/>
            <person name="Natvig D.O."/>
            <person name="Powell A.J."/>
            <person name="Tsang A."/>
            <person name="Grigoriev I.V."/>
        </authorList>
    </citation>
    <scope>NUCLEOTIDE SEQUENCE [LARGE SCALE GENOMIC DNA]</scope>
    <source>
        <strain evidence="2 3">CBS 620.91</strain>
    </source>
</reference>
<name>A0ABR3VGZ7_HUMIN</name>
<keyword evidence="3" id="KW-1185">Reference proteome</keyword>
<gene>
    <name evidence="2" type="ORF">VTJ49DRAFT_7402</name>
</gene>
<protein>
    <submittedName>
        <fullName evidence="2">Uncharacterized protein</fullName>
    </submittedName>
</protein>
<dbReference type="EMBL" id="JAZGSY010000086">
    <property type="protein sequence ID" value="KAL1841124.1"/>
    <property type="molecule type" value="Genomic_DNA"/>
</dbReference>
<proteinExistence type="predicted"/>
<dbReference type="Proteomes" id="UP001583172">
    <property type="component" value="Unassembled WGS sequence"/>
</dbReference>